<dbReference type="OrthoDB" id="2195431at2759"/>
<dbReference type="CDD" id="cd18140">
    <property type="entry name" value="HLD_clamp_RFC"/>
    <property type="match status" value="1"/>
</dbReference>
<keyword evidence="4" id="KW-0067">ATP-binding</keyword>
<dbReference type="OMA" id="RWLKGWE"/>
<comment type="subcellular location">
    <subcellularLocation>
        <location evidence="1">Nucleus</location>
    </subcellularLocation>
</comment>
<dbReference type="GO" id="GO:0006260">
    <property type="term" value="P:DNA replication"/>
    <property type="evidence" value="ECO:0007669"/>
    <property type="project" value="UniProtKB-KW"/>
</dbReference>
<dbReference type="GO" id="GO:0005634">
    <property type="term" value="C:nucleus"/>
    <property type="evidence" value="ECO:0007669"/>
    <property type="project" value="UniProtKB-SubCell"/>
</dbReference>
<accession>A0A1X2HDV4</accession>
<dbReference type="Gene3D" id="3.40.50.300">
    <property type="entry name" value="P-loop containing nucleotide triphosphate hydrolases"/>
    <property type="match status" value="1"/>
</dbReference>
<keyword evidence="5" id="KW-0238">DNA-binding</keyword>
<evidence type="ECO:0000256" key="2">
    <source>
        <dbReference type="ARBA" id="ARBA00022705"/>
    </source>
</evidence>
<dbReference type="InterPro" id="IPR053016">
    <property type="entry name" value="CTF18-RFC_complex"/>
</dbReference>
<evidence type="ECO:0000256" key="9">
    <source>
        <dbReference type="SAM" id="MobiDB-lite"/>
    </source>
</evidence>
<keyword evidence="12" id="KW-1185">Reference proteome</keyword>
<evidence type="ECO:0000256" key="1">
    <source>
        <dbReference type="ARBA" id="ARBA00004123"/>
    </source>
</evidence>
<evidence type="ECO:0000256" key="5">
    <source>
        <dbReference type="ARBA" id="ARBA00023125"/>
    </source>
</evidence>
<organism evidence="11 12">
    <name type="scientific">Syncephalastrum racemosum</name>
    <name type="common">Filamentous fungus</name>
    <dbReference type="NCBI Taxonomy" id="13706"/>
    <lineage>
        <taxon>Eukaryota</taxon>
        <taxon>Fungi</taxon>
        <taxon>Fungi incertae sedis</taxon>
        <taxon>Mucoromycota</taxon>
        <taxon>Mucoromycotina</taxon>
        <taxon>Mucoromycetes</taxon>
        <taxon>Mucorales</taxon>
        <taxon>Syncephalastraceae</taxon>
        <taxon>Syncephalastrum</taxon>
    </lineage>
</organism>
<evidence type="ECO:0000313" key="12">
    <source>
        <dbReference type="Proteomes" id="UP000242180"/>
    </source>
</evidence>
<keyword evidence="3" id="KW-0547">Nucleotide-binding</keyword>
<dbReference type="EMBL" id="MCGN01000005">
    <property type="protein sequence ID" value="ORY96506.1"/>
    <property type="molecule type" value="Genomic_DNA"/>
</dbReference>
<dbReference type="GO" id="GO:0003677">
    <property type="term" value="F:DNA binding"/>
    <property type="evidence" value="ECO:0007669"/>
    <property type="project" value="UniProtKB-KW"/>
</dbReference>
<evidence type="ECO:0000256" key="7">
    <source>
        <dbReference type="ARBA" id="ARBA00023306"/>
    </source>
</evidence>
<dbReference type="InterPro" id="IPR047854">
    <property type="entry name" value="RFC_lid"/>
</dbReference>
<comment type="similarity">
    <text evidence="8">Belongs to the activator 1 small subunits family. CTF18 subfamily.</text>
</comment>
<evidence type="ECO:0000256" key="6">
    <source>
        <dbReference type="ARBA" id="ARBA00023242"/>
    </source>
</evidence>
<evidence type="ECO:0000256" key="8">
    <source>
        <dbReference type="ARBA" id="ARBA00043975"/>
    </source>
</evidence>
<name>A0A1X2HDV4_SYNRA</name>
<dbReference type="InterPro" id="IPR027417">
    <property type="entry name" value="P-loop_NTPase"/>
</dbReference>
<dbReference type="PANTHER" id="PTHR46765:SF1">
    <property type="entry name" value="P-LOOP CONTAINING NUCLEOSIDE TRIPHOSPHATE HYDROLASES SUPERFAMILY PROTEIN"/>
    <property type="match status" value="1"/>
</dbReference>
<dbReference type="InterPro" id="IPR003959">
    <property type="entry name" value="ATPase_AAA_core"/>
</dbReference>
<dbReference type="Proteomes" id="UP000242180">
    <property type="component" value="Unassembled WGS sequence"/>
</dbReference>
<feature type="compositionally biased region" description="Basic and acidic residues" evidence="9">
    <location>
        <begin position="96"/>
        <end position="109"/>
    </location>
</feature>
<dbReference type="Pfam" id="PF00004">
    <property type="entry name" value="AAA"/>
    <property type="match status" value="1"/>
</dbReference>
<dbReference type="InParanoid" id="A0A1X2HDV4"/>
<feature type="region of interest" description="Disordered" evidence="9">
    <location>
        <begin position="96"/>
        <end position="118"/>
    </location>
</feature>
<dbReference type="SUPFAM" id="SSF52540">
    <property type="entry name" value="P-loop containing nucleoside triphosphate hydrolases"/>
    <property type="match status" value="1"/>
</dbReference>
<feature type="domain" description="AAA+ ATPase" evidence="10">
    <location>
        <begin position="204"/>
        <end position="360"/>
    </location>
</feature>
<dbReference type="PANTHER" id="PTHR46765">
    <property type="entry name" value="P-LOOP CONTAINING NUCLEOSIDE TRIPHOSPHATE HYDROLASES SUPERFAMILY PROTEIN"/>
    <property type="match status" value="1"/>
</dbReference>
<evidence type="ECO:0000256" key="3">
    <source>
        <dbReference type="ARBA" id="ARBA00022741"/>
    </source>
</evidence>
<dbReference type="STRING" id="13706.A0A1X2HDV4"/>
<dbReference type="GO" id="GO:0016887">
    <property type="term" value="F:ATP hydrolysis activity"/>
    <property type="evidence" value="ECO:0007669"/>
    <property type="project" value="InterPro"/>
</dbReference>
<keyword evidence="2" id="KW-0235">DNA replication</keyword>
<sequence length="777" mass="88833">MTDADDTVRDNKENFIDRVSRDSTLFHTDSLSESPFDKALKDNLRQSGKSHPFEIDPIQKSYDRPPSTGSYVTATCPATGKTLYFPRVHKAKTKESLTEKVKSIDDQRAKQKNKKSKKRVQREDSVLWVEKYRPRTFMDLLGDQRVNREVLKWVKTWDYCVFGKKPASTTERNKEIKNYDIVYNEIDGEQKGGQRYKEITSFYSGQILLLSGPPGFGKTTLAHIVAKHSEYNVIEINASDDRTGDVVKNKIKSSLEMQAIIREGKTDDNGERSMSMKQKPNLLVIDEIDGASSSGGDSFIKQLIQLAMAPADKDSMPGKKGENKPQPLLRPIICICNDVYAPVLRPLRAIAHHVQFRKIPTLSVAKRLKTICDSEGLDSDLRTLSQLVEMTEGDMRSCLNTLQFIRSRSTSFTRGMLDGRDMGHKDMGKSVFSIWEELFNAPRAQKMTSVQLSQNELNDRYLSRLTESVSASGEYDKIMQGCFESYPHMQFHDVACQKIVHMSEWLNFYDHVNYRTNVMHEHSMYGYLPFPIVNFHRFFAGSAAQEHRIEYPRIDYEHYVARRSFESLVSSFMAGVDPHRRRGIHHSIAVHELVPELLRIISPDLPPVNKHLIKPAQRAVLDHTVQVMLEYGLTFVQERMEDGRFAYVLEPPIEQITEFPENGLNAKSVAPNKYPIRQLISQQIETEIIRRKEKTRKGPTSLRQKSRATIEEVIEKATAGEDLPVKVPTDFFGQPIVKKQGAAPRTRVEVTLPPVTYKFHEGYSKAVRQPMKISELL</sequence>
<comment type="caution">
    <text evidence="11">The sequence shown here is derived from an EMBL/GenBank/DDBJ whole genome shotgun (WGS) entry which is preliminary data.</text>
</comment>
<evidence type="ECO:0000256" key="4">
    <source>
        <dbReference type="ARBA" id="ARBA00022840"/>
    </source>
</evidence>
<protein>
    <submittedName>
        <fullName evidence="11">P-loop containing nucleoside triphosphate hydrolase protein</fullName>
    </submittedName>
</protein>
<keyword evidence="6" id="KW-0539">Nucleus</keyword>
<keyword evidence="11" id="KW-0378">Hydrolase</keyword>
<reference evidence="11 12" key="1">
    <citation type="submission" date="2016-07" db="EMBL/GenBank/DDBJ databases">
        <title>Pervasive Adenine N6-methylation of Active Genes in Fungi.</title>
        <authorList>
            <consortium name="DOE Joint Genome Institute"/>
            <person name="Mondo S.J."/>
            <person name="Dannebaum R.O."/>
            <person name="Kuo R.C."/>
            <person name="Labutti K."/>
            <person name="Haridas S."/>
            <person name="Kuo A."/>
            <person name="Salamov A."/>
            <person name="Ahrendt S.R."/>
            <person name="Lipzen A."/>
            <person name="Sullivan W."/>
            <person name="Andreopoulos W.B."/>
            <person name="Clum A."/>
            <person name="Lindquist E."/>
            <person name="Daum C."/>
            <person name="Ramamoorthy G.K."/>
            <person name="Gryganskyi A."/>
            <person name="Culley D."/>
            <person name="Magnuson J.K."/>
            <person name="James T.Y."/>
            <person name="O'Malley M.A."/>
            <person name="Stajich J.E."/>
            <person name="Spatafora J.W."/>
            <person name="Visel A."/>
            <person name="Grigoriev I.V."/>
        </authorList>
    </citation>
    <scope>NUCLEOTIDE SEQUENCE [LARGE SCALE GENOMIC DNA]</scope>
    <source>
        <strain evidence="11 12">NRRL 2496</strain>
    </source>
</reference>
<dbReference type="GO" id="GO:0005524">
    <property type="term" value="F:ATP binding"/>
    <property type="evidence" value="ECO:0007669"/>
    <property type="project" value="UniProtKB-KW"/>
</dbReference>
<dbReference type="FunCoup" id="A0A1X2HDV4">
    <property type="interactions" value="646"/>
</dbReference>
<evidence type="ECO:0000259" key="10">
    <source>
        <dbReference type="SMART" id="SM00382"/>
    </source>
</evidence>
<dbReference type="SMART" id="SM00382">
    <property type="entry name" value="AAA"/>
    <property type="match status" value="1"/>
</dbReference>
<evidence type="ECO:0000313" key="11">
    <source>
        <dbReference type="EMBL" id="ORY96506.1"/>
    </source>
</evidence>
<dbReference type="CDD" id="cd00009">
    <property type="entry name" value="AAA"/>
    <property type="match status" value="1"/>
</dbReference>
<keyword evidence="7" id="KW-0131">Cell cycle</keyword>
<dbReference type="AlphaFoldDB" id="A0A1X2HDV4"/>
<dbReference type="InterPro" id="IPR003593">
    <property type="entry name" value="AAA+_ATPase"/>
</dbReference>
<dbReference type="Gene3D" id="1.10.8.60">
    <property type="match status" value="1"/>
</dbReference>
<gene>
    <name evidence="11" type="ORF">BCR43DRAFT_531140</name>
</gene>
<proteinExistence type="inferred from homology"/>